<evidence type="ECO:0000313" key="2">
    <source>
        <dbReference type="EMBL" id="CAD9762249.1"/>
    </source>
</evidence>
<protein>
    <submittedName>
        <fullName evidence="2">Uncharacterized protein</fullName>
    </submittedName>
</protein>
<name>A0A7S2XB33_9EUKA</name>
<feature type="transmembrane region" description="Helical" evidence="1">
    <location>
        <begin position="55"/>
        <end position="73"/>
    </location>
</feature>
<accession>A0A7S2XB33</accession>
<dbReference type="AlphaFoldDB" id="A0A7S2XB33"/>
<evidence type="ECO:0000256" key="1">
    <source>
        <dbReference type="SAM" id="Phobius"/>
    </source>
</evidence>
<keyword evidence="1" id="KW-1133">Transmembrane helix</keyword>
<sequence length="145" mass="16897">MMVMMVLASAVASPLLYYMDIDLAYQTYRMCEWYPWWTLPEVYPRVSNYRRTADFMVTGVLILGTIGFAHWGYRQYLIHRHTADGWYRMLWLAASFGGARANFQSARLALGIGTFFTLYHLYNITKAKCTLAVQIWGEAILEVRE</sequence>
<reference evidence="2" key="1">
    <citation type="submission" date="2021-01" db="EMBL/GenBank/DDBJ databases">
        <authorList>
            <person name="Corre E."/>
            <person name="Pelletier E."/>
            <person name="Niang G."/>
            <person name="Scheremetjew M."/>
            <person name="Finn R."/>
            <person name="Kale V."/>
            <person name="Holt S."/>
            <person name="Cochrane G."/>
            <person name="Meng A."/>
            <person name="Brown T."/>
            <person name="Cohen L."/>
        </authorList>
    </citation>
    <scope>NUCLEOTIDE SEQUENCE</scope>
    <source>
        <strain evidence="2">CCMP622</strain>
    </source>
</reference>
<keyword evidence="1" id="KW-0812">Transmembrane</keyword>
<gene>
    <name evidence="2" type="ORF">LSP00402_LOCUS9087</name>
</gene>
<proteinExistence type="predicted"/>
<organism evidence="2">
    <name type="scientific">Lotharella oceanica</name>
    <dbReference type="NCBI Taxonomy" id="641309"/>
    <lineage>
        <taxon>Eukaryota</taxon>
        <taxon>Sar</taxon>
        <taxon>Rhizaria</taxon>
        <taxon>Cercozoa</taxon>
        <taxon>Chlorarachniophyceae</taxon>
        <taxon>Lotharella</taxon>
    </lineage>
</organism>
<keyword evidence="1" id="KW-0472">Membrane</keyword>
<dbReference type="EMBL" id="HBHP01014510">
    <property type="protein sequence ID" value="CAD9762249.1"/>
    <property type="molecule type" value="Transcribed_RNA"/>
</dbReference>